<dbReference type="GO" id="GO:0003677">
    <property type="term" value="F:DNA binding"/>
    <property type="evidence" value="ECO:0007669"/>
    <property type="project" value="UniProtKB-UniRule"/>
</dbReference>
<dbReference type="InterPro" id="IPR013762">
    <property type="entry name" value="Integrase-like_cat_sf"/>
</dbReference>
<keyword evidence="3 5" id="KW-0238">DNA-binding</keyword>
<dbReference type="InterPro" id="IPR044068">
    <property type="entry name" value="CB"/>
</dbReference>
<dbReference type="Gene3D" id="1.10.150.130">
    <property type="match status" value="1"/>
</dbReference>
<dbReference type="InterPro" id="IPR002104">
    <property type="entry name" value="Integrase_catalytic"/>
</dbReference>
<dbReference type="GO" id="GO:0015074">
    <property type="term" value="P:DNA integration"/>
    <property type="evidence" value="ECO:0007669"/>
    <property type="project" value="UniProtKB-KW"/>
</dbReference>
<keyword evidence="2" id="KW-0229">DNA integration</keyword>
<dbReference type="PROSITE" id="PS51898">
    <property type="entry name" value="TYR_RECOMBINASE"/>
    <property type="match status" value="1"/>
</dbReference>
<dbReference type="Pfam" id="PF00589">
    <property type="entry name" value="Phage_integrase"/>
    <property type="match status" value="1"/>
</dbReference>
<evidence type="ECO:0000256" key="2">
    <source>
        <dbReference type="ARBA" id="ARBA00022908"/>
    </source>
</evidence>
<evidence type="ECO:0000259" key="6">
    <source>
        <dbReference type="PROSITE" id="PS51898"/>
    </source>
</evidence>
<reference evidence="8 9" key="1">
    <citation type="submission" date="2020-02" db="EMBL/GenBank/DDBJ databases">
        <title>Aliifodinibius halophilus 2W32, complete genome.</title>
        <authorList>
            <person name="Li Y."/>
            <person name="Wu S."/>
        </authorList>
    </citation>
    <scope>NUCLEOTIDE SEQUENCE [LARGE SCALE GENOMIC DNA]</scope>
    <source>
        <strain evidence="8 9">2W32</strain>
    </source>
</reference>
<dbReference type="SUPFAM" id="SSF56349">
    <property type="entry name" value="DNA breaking-rejoining enzymes"/>
    <property type="match status" value="1"/>
</dbReference>
<dbReference type="PANTHER" id="PTHR30349:SF64">
    <property type="entry name" value="PROPHAGE INTEGRASE INTD-RELATED"/>
    <property type="match status" value="1"/>
</dbReference>
<evidence type="ECO:0000256" key="4">
    <source>
        <dbReference type="ARBA" id="ARBA00023172"/>
    </source>
</evidence>
<accession>A0A6M1T9Q2</accession>
<dbReference type="InterPro" id="IPR011946">
    <property type="entry name" value="Integrase_integron-type"/>
</dbReference>
<evidence type="ECO:0000256" key="1">
    <source>
        <dbReference type="ARBA" id="ARBA00008857"/>
    </source>
</evidence>
<name>A0A6M1T9Q2_9BACT</name>
<evidence type="ECO:0000259" key="7">
    <source>
        <dbReference type="PROSITE" id="PS51900"/>
    </source>
</evidence>
<dbReference type="Gene3D" id="1.10.443.10">
    <property type="entry name" value="Intergrase catalytic core"/>
    <property type="match status" value="1"/>
</dbReference>
<sequence length="318" mass="37118">MASQLLQKVREEIRRRNYSYRTEKAYIRWITRFVKFHKLTHPQKMGKDEVVEFLNWLANERNVAASTQNQALCAIVFLYKQVLEEKLGQFDNLTRAKESEHLPVVLSRSEVQKIIRLVEDDARLMVELLYGSGLRKSECLRLRVKDIDFEFNQLWVRNGKGKKDRTTIMPQKSKQKLKDQVKKVRLLHNKDLNNGQGSVVLPKALSKKYPKLNKTLGWQYLFPTTKISTDPRSGLKQRYHRSSSYLHKAIKEAVQETDILKKVSSHTFRHSFATHLLNDGYDIRTVQELLGHKNVKTTMVYTHVIKNKGSVVQSPIDC</sequence>
<dbReference type="InterPro" id="IPR050090">
    <property type="entry name" value="Tyrosine_recombinase_XerCD"/>
</dbReference>
<evidence type="ECO:0000313" key="9">
    <source>
        <dbReference type="Proteomes" id="UP000479132"/>
    </source>
</evidence>
<dbReference type="Proteomes" id="UP000479132">
    <property type="component" value="Unassembled WGS sequence"/>
</dbReference>
<evidence type="ECO:0000256" key="5">
    <source>
        <dbReference type="PROSITE-ProRule" id="PRU01248"/>
    </source>
</evidence>
<dbReference type="InterPro" id="IPR004107">
    <property type="entry name" value="Integrase_SAM-like_N"/>
</dbReference>
<dbReference type="GO" id="GO:0006310">
    <property type="term" value="P:DNA recombination"/>
    <property type="evidence" value="ECO:0007669"/>
    <property type="project" value="UniProtKB-KW"/>
</dbReference>
<protein>
    <submittedName>
        <fullName evidence="8">Integron integrase</fullName>
    </submittedName>
</protein>
<evidence type="ECO:0000256" key="3">
    <source>
        <dbReference type="ARBA" id="ARBA00023125"/>
    </source>
</evidence>
<proteinExistence type="inferred from homology"/>
<dbReference type="EMBL" id="JAALLS010000042">
    <property type="protein sequence ID" value="NGP90215.1"/>
    <property type="molecule type" value="Genomic_DNA"/>
</dbReference>
<gene>
    <name evidence="8" type="ORF">G3569_17785</name>
</gene>
<dbReference type="PROSITE" id="PS51900">
    <property type="entry name" value="CB"/>
    <property type="match status" value="1"/>
</dbReference>
<keyword evidence="9" id="KW-1185">Reference proteome</keyword>
<dbReference type="Pfam" id="PF13495">
    <property type="entry name" value="Phage_int_SAM_4"/>
    <property type="match status" value="1"/>
</dbReference>
<organism evidence="8 9">
    <name type="scientific">Fodinibius halophilus</name>
    <dbReference type="NCBI Taxonomy" id="1736908"/>
    <lineage>
        <taxon>Bacteria</taxon>
        <taxon>Pseudomonadati</taxon>
        <taxon>Balneolota</taxon>
        <taxon>Balneolia</taxon>
        <taxon>Balneolales</taxon>
        <taxon>Balneolaceae</taxon>
        <taxon>Fodinibius</taxon>
    </lineage>
</organism>
<dbReference type="RefSeq" id="WP_165271439.1">
    <property type="nucleotide sequence ID" value="NZ_JAALLS010000042.1"/>
</dbReference>
<dbReference type="InterPro" id="IPR010998">
    <property type="entry name" value="Integrase_recombinase_N"/>
</dbReference>
<feature type="domain" description="Tyr recombinase" evidence="6">
    <location>
        <begin position="101"/>
        <end position="314"/>
    </location>
</feature>
<keyword evidence="4" id="KW-0233">DNA recombination</keyword>
<dbReference type="NCBIfam" id="TIGR02249">
    <property type="entry name" value="integrase_gron"/>
    <property type="match status" value="1"/>
</dbReference>
<dbReference type="AlphaFoldDB" id="A0A6M1T9Q2"/>
<feature type="domain" description="Core-binding (CB)" evidence="7">
    <location>
        <begin position="1"/>
        <end position="83"/>
    </location>
</feature>
<evidence type="ECO:0000313" key="8">
    <source>
        <dbReference type="EMBL" id="NGP90215.1"/>
    </source>
</evidence>
<dbReference type="PANTHER" id="PTHR30349">
    <property type="entry name" value="PHAGE INTEGRASE-RELATED"/>
    <property type="match status" value="1"/>
</dbReference>
<comment type="caution">
    <text evidence="8">The sequence shown here is derived from an EMBL/GenBank/DDBJ whole genome shotgun (WGS) entry which is preliminary data.</text>
</comment>
<dbReference type="InterPro" id="IPR011010">
    <property type="entry name" value="DNA_brk_join_enz"/>
</dbReference>
<comment type="similarity">
    <text evidence="1">Belongs to the 'phage' integrase family.</text>
</comment>